<feature type="transmembrane region" description="Helical" evidence="1">
    <location>
        <begin position="165"/>
        <end position="187"/>
    </location>
</feature>
<feature type="transmembrane region" description="Helical" evidence="1">
    <location>
        <begin position="60"/>
        <end position="81"/>
    </location>
</feature>
<evidence type="ECO:0000313" key="3">
    <source>
        <dbReference type="Proteomes" id="UP001558652"/>
    </source>
</evidence>
<proteinExistence type="predicted"/>
<evidence type="ECO:0000313" key="2">
    <source>
        <dbReference type="EMBL" id="KAL1138130.1"/>
    </source>
</evidence>
<keyword evidence="1" id="KW-0812">Transmembrane</keyword>
<evidence type="ECO:0000256" key="1">
    <source>
        <dbReference type="SAM" id="Phobius"/>
    </source>
</evidence>
<name>A0ABD0YQG9_9HEMI</name>
<feature type="transmembrane region" description="Helical" evidence="1">
    <location>
        <begin position="27"/>
        <end position="48"/>
    </location>
</feature>
<reference evidence="2 3" key="1">
    <citation type="submission" date="2024-07" db="EMBL/GenBank/DDBJ databases">
        <title>Chromosome-level genome assembly of the water stick insect Ranatra chinensis (Heteroptera: Nepidae).</title>
        <authorList>
            <person name="Liu X."/>
        </authorList>
    </citation>
    <scope>NUCLEOTIDE SEQUENCE [LARGE SCALE GENOMIC DNA]</scope>
    <source>
        <strain evidence="2">Cailab_2021Rc</strain>
        <tissue evidence="2">Muscle</tissue>
    </source>
</reference>
<keyword evidence="1" id="KW-1133">Transmembrane helix</keyword>
<feature type="transmembrane region" description="Helical" evidence="1">
    <location>
        <begin position="101"/>
        <end position="121"/>
    </location>
</feature>
<dbReference type="EMBL" id="JBFDAA010000004">
    <property type="protein sequence ID" value="KAL1138130.1"/>
    <property type="molecule type" value="Genomic_DNA"/>
</dbReference>
<feature type="transmembrane region" description="Helical" evidence="1">
    <location>
        <begin position="133"/>
        <end position="153"/>
    </location>
</feature>
<feature type="transmembrane region" description="Helical" evidence="1">
    <location>
        <begin position="242"/>
        <end position="263"/>
    </location>
</feature>
<organism evidence="2 3">
    <name type="scientific">Ranatra chinensis</name>
    <dbReference type="NCBI Taxonomy" id="642074"/>
    <lineage>
        <taxon>Eukaryota</taxon>
        <taxon>Metazoa</taxon>
        <taxon>Ecdysozoa</taxon>
        <taxon>Arthropoda</taxon>
        <taxon>Hexapoda</taxon>
        <taxon>Insecta</taxon>
        <taxon>Pterygota</taxon>
        <taxon>Neoptera</taxon>
        <taxon>Paraneoptera</taxon>
        <taxon>Hemiptera</taxon>
        <taxon>Heteroptera</taxon>
        <taxon>Panheteroptera</taxon>
        <taxon>Nepomorpha</taxon>
        <taxon>Nepidae</taxon>
        <taxon>Ranatrinae</taxon>
        <taxon>Ranatra</taxon>
    </lineage>
</organism>
<sequence length="297" mass="30958">MELVNASVNLTSVVEMGELSGWEVASILGWVWLGVVVVPGVLVHAGALGVGLRMGEWPAALVQLMAVEAAALALVAPVELLSQGSPPPAPWLLPPASCAPFLALHALLEAALAYTLVVVCATPPPALARLPLALLWVLSTSVAVPPLLMGGVVNPGPLCSLDRPPLLLLHALLAALPPVLLSGCLVFQLLSPQPPRLPLSLALSHLFLSLPRSLSSLVFVAGSGRHTFATPPLADTWGLPGLSLALSCLHYLALALRPLLVWFTATPELRTSLFQKAVDEDSPVDETVSPDQLPDCG</sequence>
<dbReference type="Proteomes" id="UP001558652">
    <property type="component" value="Unassembled WGS sequence"/>
</dbReference>
<accession>A0ABD0YQG9</accession>
<feature type="transmembrane region" description="Helical" evidence="1">
    <location>
        <begin position="199"/>
        <end position="222"/>
    </location>
</feature>
<comment type="caution">
    <text evidence="2">The sequence shown here is derived from an EMBL/GenBank/DDBJ whole genome shotgun (WGS) entry which is preliminary data.</text>
</comment>
<protein>
    <submittedName>
        <fullName evidence="2">Uncharacterized protein</fullName>
    </submittedName>
</protein>
<dbReference type="AlphaFoldDB" id="A0ABD0YQG9"/>
<keyword evidence="1" id="KW-0472">Membrane</keyword>
<gene>
    <name evidence="2" type="ORF">AAG570_009822</name>
</gene>
<keyword evidence="3" id="KW-1185">Reference proteome</keyword>